<accession>A0A1X1W7E1</accession>
<dbReference type="InterPro" id="IPR041526">
    <property type="entry name" value="DAPG_hydrolase"/>
</dbReference>
<comment type="caution">
    <text evidence="7">The sequence shown here is derived from an EMBL/GenBank/DDBJ whole genome shotgun (WGS) entry which is preliminary data.</text>
</comment>
<sequence length="263" mass="29359">MAAAPYLGYRGDDANTDFGEFFNPEMATLPTHVIDALHHGPQADQALLEFDSAATLLDEGYHQTENGYGQLRGGGFQVSVRTDMPGVTPQMWDWWFGWHGSDSRRYKLWHPRAHASARWADHNAGENSDGHYVGRTSMIEEYLGSAYAKAAIRFLPPEQMGMPRHRLGDSVAVCARLASSEVPVDIGWFVHQIRPTAEGAEMRSRFWMGGPYVRVRHGNLLANTVVRPVAARQLPDPRDLMVHCAQEMNHLAGFLPALYAKFG</sequence>
<evidence type="ECO:0000313" key="8">
    <source>
        <dbReference type="Proteomes" id="UP000193622"/>
    </source>
</evidence>
<dbReference type="GO" id="GO:0046872">
    <property type="term" value="F:metal ion binding"/>
    <property type="evidence" value="ECO:0007669"/>
    <property type="project" value="UniProtKB-KW"/>
</dbReference>
<dbReference type="Pfam" id="PF18089">
    <property type="entry name" value="DAPG_hydrolase"/>
    <property type="match status" value="1"/>
</dbReference>
<dbReference type="GO" id="GO:0016787">
    <property type="term" value="F:hydrolase activity"/>
    <property type="evidence" value="ECO:0007669"/>
    <property type="project" value="UniProtKB-KW"/>
</dbReference>
<comment type="similarity">
    <text evidence="5">Belongs to the DAPG/phloretin hydrolase family.</text>
</comment>
<dbReference type="RefSeq" id="WP_085178221.1">
    <property type="nucleotide sequence ID" value="NZ_LQPC01000065.1"/>
</dbReference>
<evidence type="ECO:0000256" key="4">
    <source>
        <dbReference type="ARBA" id="ARBA00022833"/>
    </source>
</evidence>
<evidence type="ECO:0000256" key="2">
    <source>
        <dbReference type="ARBA" id="ARBA00022723"/>
    </source>
</evidence>
<evidence type="ECO:0000313" key="7">
    <source>
        <dbReference type="EMBL" id="ORV82533.1"/>
    </source>
</evidence>
<evidence type="ECO:0000256" key="5">
    <source>
        <dbReference type="ARBA" id="ARBA00023459"/>
    </source>
</evidence>
<feature type="domain" description="DAPG hydrolase PhiG" evidence="6">
    <location>
        <begin position="50"/>
        <end position="260"/>
    </location>
</feature>
<evidence type="ECO:0000256" key="3">
    <source>
        <dbReference type="ARBA" id="ARBA00022801"/>
    </source>
</evidence>
<dbReference type="Proteomes" id="UP000193622">
    <property type="component" value="Unassembled WGS sequence"/>
</dbReference>
<comment type="cofactor">
    <cofactor evidence="1">
        <name>Zn(2+)</name>
        <dbReference type="ChEBI" id="CHEBI:29105"/>
    </cofactor>
</comment>
<dbReference type="AlphaFoldDB" id="A0A1X1W7E1"/>
<protein>
    <recommendedName>
        <fullName evidence="6">DAPG hydrolase PhiG domain-containing protein</fullName>
    </recommendedName>
</protein>
<keyword evidence="2" id="KW-0479">Metal-binding</keyword>
<evidence type="ECO:0000259" key="6">
    <source>
        <dbReference type="Pfam" id="PF18089"/>
    </source>
</evidence>
<gene>
    <name evidence="7" type="ORF">AWC12_28480</name>
</gene>
<reference evidence="7 8" key="1">
    <citation type="submission" date="2016-01" db="EMBL/GenBank/DDBJ databases">
        <title>The new phylogeny of the genus Mycobacterium.</title>
        <authorList>
            <person name="Tarcisio F."/>
            <person name="Conor M."/>
            <person name="Antonella G."/>
            <person name="Elisabetta G."/>
            <person name="Giulia F.S."/>
            <person name="Sara T."/>
            <person name="Anna F."/>
            <person name="Clotilde B."/>
            <person name="Roberto B."/>
            <person name="Veronica D.S."/>
            <person name="Fabio R."/>
            <person name="Monica P."/>
            <person name="Olivier J."/>
            <person name="Enrico T."/>
            <person name="Nicola S."/>
        </authorList>
    </citation>
    <scope>NUCLEOTIDE SEQUENCE [LARGE SCALE GENOMIC DNA]</scope>
    <source>
        <strain evidence="7 8">DSM 45541</strain>
    </source>
</reference>
<organism evidence="7 8">
    <name type="scientific">Mycolicibacterium iranicum</name>
    <name type="common">Mycobacterium iranicum</name>
    <dbReference type="NCBI Taxonomy" id="912594"/>
    <lineage>
        <taxon>Bacteria</taxon>
        <taxon>Bacillati</taxon>
        <taxon>Actinomycetota</taxon>
        <taxon>Actinomycetes</taxon>
        <taxon>Mycobacteriales</taxon>
        <taxon>Mycobacteriaceae</taxon>
        <taxon>Mycolicibacterium</taxon>
    </lineage>
</organism>
<dbReference type="EMBL" id="LQPC01000065">
    <property type="protein sequence ID" value="ORV82533.1"/>
    <property type="molecule type" value="Genomic_DNA"/>
</dbReference>
<keyword evidence="4" id="KW-0862">Zinc</keyword>
<keyword evidence="3" id="KW-0378">Hydrolase</keyword>
<evidence type="ECO:0000256" key="1">
    <source>
        <dbReference type="ARBA" id="ARBA00001947"/>
    </source>
</evidence>
<name>A0A1X1W7E1_MYCIR</name>
<proteinExistence type="inferred from homology"/>